<name>A0A101S288_9ACTN</name>
<keyword evidence="2" id="KW-1185">Reference proteome</keyword>
<sequence>MFSFRGHWAHAHNVQQETFMALAAMYVEADPTYRAVPWLREWQAFWLQSLGRQANGLSHIGADEYLTDDGRVTHFREFLRDYESWLVASEGPLHTAAGLSAEKLLDFTRTIDAVLAGDETHPDVQPVQH</sequence>
<proteinExistence type="predicted"/>
<reference evidence="1 2" key="1">
    <citation type="submission" date="2015-10" db="EMBL/GenBank/DDBJ databases">
        <title>Draft genome sequence of Streptomyces griseorubiginosus DSM 40469, type strain for the species Streptomyces griseorubiginosus.</title>
        <authorList>
            <person name="Ruckert C."/>
            <person name="Winkler A."/>
            <person name="Kalinowski J."/>
            <person name="Kampfer P."/>
            <person name="Glaeser S."/>
        </authorList>
    </citation>
    <scope>NUCLEOTIDE SEQUENCE [LARGE SCALE GENOMIC DNA]</scope>
    <source>
        <strain evidence="1 2">DSM 40469</strain>
    </source>
</reference>
<evidence type="ECO:0000313" key="1">
    <source>
        <dbReference type="EMBL" id="KUN65963.1"/>
    </source>
</evidence>
<dbReference type="Proteomes" id="UP000054375">
    <property type="component" value="Unassembled WGS sequence"/>
</dbReference>
<accession>A0A101S288</accession>
<gene>
    <name evidence="1" type="ORF">AQJ54_19920</name>
</gene>
<dbReference type="EMBL" id="LMWV01000016">
    <property type="protein sequence ID" value="KUN65963.1"/>
    <property type="molecule type" value="Genomic_DNA"/>
</dbReference>
<comment type="caution">
    <text evidence="1">The sequence shown here is derived from an EMBL/GenBank/DDBJ whole genome shotgun (WGS) entry which is preliminary data.</text>
</comment>
<dbReference type="AlphaFoldDB" id="A0A101S288"/>
<protein>
    <submittedName>
        <fullName evidence="1">Uncharacterized protein</fullName>
    </submittedName>
</protein>
<evidence type="ECO:0000313" key="2">
    <source>
        <dbReference type="Proteomes" id="UP000054375"/>
    </source>
</evidence>
<organism evidence="1 2">
    <name type="scientific">Streptomyces griseorubiginosus</name>
    <dbReference type="NCBI Taxonomy" id="67304"/>
    <lineage>
        <taxon>Bacteria</taxon>
        <taxon>Bacillati</taxon>
        <taxon>Actinomycetota</taxon>
        <taxon>Actinomycetes</taxon>
        <taxon>Kitasatosporales</taxon>
        <taxon>Streptomycetaceae</taxon>
        <taxon>Streptomyces</taxon>
    </lineage>
</organism>